<dbReference type="Pfam" id="PF13088">
    <property type="entry name" value="BNR_2"/>
    <property type="match status" value="1"/>
</dbReference>
<keyword evidence="1" id="KW-1133">Transmembrane helix</keyword>
<accession>A0A426TYB6</accession>
<proteinExistence type="predicted"/>
<keyword evidence="1" id="KW-0472">Membrane</keyword>
<evidence type="ECO:0000259" key="3">
    <source>
        <dbReference type="Pfam" id="PF13088"/>
    </source>
</evidence>
<dbReference type="SUPFAM" id="SSF50939">
    <property type="entry name" value="Sialidases"/>
    <property type="match status" value="1"/>
</dbReference>
<keyword evidence="1" id="KW-0812">Transmembrane</keyword>
<dbReference type="AlphaFoldDB" id="A0A426TYB6"/>
<dbReference type="InterPro" id="IPR036278">
    <property type="entry name" value="Sialidase_sf"/>
</dbReference>
<sequence>MLLNHKHTIFLALFLLTLLALPQPLWADEEQWRGSVEVAPDKFGWFPDLAVDLEGTIHVIWGSGAEEVSETGLDKESIDVLSYRALRQGRWTAIEDIARTAKGGYTVRNSLVVNIDGRIQALVRYETDVKAVSAPADGAGSAQYWTAPQRLGSSYYNALAADSRGHLHMLYQELVITRGEQANLASEVFYRRSTDGGQTWTIQQNIAYLPGGDERMQIKVDHQDRIHVVWDHGSDWYLGIDNPAYGVYRRSDDGGQTWQPAIALGIADEPTVQTALGLTLEGNPLAVYRSANGEHVYAQYSPDGGVTWQFPAIIPGVRARAPIERGLDSYSLAVDSANRLHLLMVGFPTESPAGIPMVLHLIWDGQGWSAPEVVYQSEKRPMWPRAVVAQGNELHAVWFTYTAVSDWGERRIWHNSRPLSSPQVAASPPRPLPTAATTYRERPANVEEHEVAVGIAPTAQPWRDIQPPTAINVWRDVVAVGLGVLGVLSMLVVFTILTLRRRAREEG</sequence>
<gene>
    <name evidence="4" type="ORF">EI684_12330</name>
</gene>
<feature type="chain" id="PRO_5019442832" evidence="2">
    <location>
        <begin position="28"/>
        <end position="507"/>
    </location>
</feature>
<dbReference type="CDD" id="cd15482">
    <property type="entry name" value="Sialidase_non-viral"/>
    <property type="match status" value="1"/>
</dbReference>
<feature type="signal peptide" evidence="2">
    <location>
        <begin position="1"/>
        <end position="27"/>
    </location>
</feature>
<comment type="caution">
    <text evidence="4">The sequence shown here is derived from an EMBL/GenBank/DDBJ whole genome shotgun (WGS) entry which is preliminary data.</text>
</comment>
<dbReference type="EMBL" id="RSAS01000483">
    <property type="protein sequence ID" value="RRR70938.1"/>
    <property type="molecule type" value="Genomic_DNA"/>
</dbReference>
<evidence type="ECO:0000313" key="4">
    <source>
        <dbReference type="EMBL" id="RRR70938.1"/>
    </source>
</evidence>
<feature type="transmembrane region" description="Helical" evidence="1">
    <location>
        <begin position="477"/>
        <end position="499"/>
    </location>
</feature>
<evidence type="ECO:0000256" key="2">
    <source>
        <dbReference type="SAM" id="SignalP"/>
    </source>
</evidence>
<dbReference type="Proteomes" id="UP000280307">
    <property type="component" value="Unassembled WGS sequence"/>
</dbReference>
<feature type="domain" description="Sialidase" evidence="3">
    <location>
        <begin position="148"/>
        <end position="312"/>
    </location>
</feature>
<dbReference type="Gene3D" id="2.120.10.10">
    <property type="match status" value="1"/>
</dbReference>
<evidence type="ECO:0000256" key="1">
    <source>
        <dbReference type="SAM" id="Phobius"/>
    </source>
</evidence>
<name>A0A426TYB6_9CHLR</name>
<organism evidence="4 5">
    <name type="scientific">Candidatus Viridilinea halotolerans</name>
    <dbReference type="NCBI Taxonomy" id="2491704"/>
    <lineage>
        <taxon>Bacteria</taxon>
        <taxon>Bacillati</taxon>
        <taxon>Chloroflexota</taxon>
        <taxon>Chloroflexia</taxon>
        <taxon>Chloroflexales</taxon>
        <taxon>Chloroflexineae</taxon>
        <taxon>Oscillochloridaceae</taxon>
        <taxon>Candidatus Viridilinea</taxon>
    </lineage>
</organism>
<protein>
    <submittedName>
        <fullName evidence="4">Exo-alpha-sialidase</fullName>
    </submittedName>
</protein>
<keyword evidence="2" id="KW-0732">Signal</keyword>
<evidence type="ECO:0000313" key="5">
    <source>
        <dbReference type="Proteomes" id="UP000280307"/>
    </source>
</evidence>
<reference evidence="4 5" key="1">
    <citation type="submission" date="2018-12" db="EMBL/GenBank/DDBJ databases">
        <title>Genome Sequence of Candidatus Viridilinea halotolerans isolated from saline sulfide-rich spring.</title>
        <authorList>
            <person name="Grouzdev D.S."/>
            <person name="Burganskaya E.I."/>
            <person name="Krutkina M.S."/>
            <person name="Sukhacheva M.V."/>
            <person name="Gorlenko V.M."/>
        </authorList>
    </citation>
    <scope>NUCLEOTIDE SEQUENCE [LARGE SCALE GENOMIC DNA]</scope>
    <source>
        <strain evidence="4">Chok-6</strain>
    </source>
</reference>
<dbReference type="InterPro" id="IPR011040">
    <property type="entry name" value="Sialidase"/>
</dbReference>